<dbReference type="NCBIfam" id="NF047832">
    <property type="entry name" value="caspase_w_EACC1"/>
    <property type="match status" value="1"/>
</dbReference>
<proteinExistence type="inferred from homology"/>
<dbReference type="GO" id="GO:0005576">
    <property type="term" value="C:extracellular region"/>
    <property type="evidence" value="ECO:0007669"/>
    <property type="project" value="TreeGrafter"/>
</dbReference>
<evidence type="ECO:0000256" key="2">
    <source>
        <dbReference type="ARBA" id="ARBA00022448"/>
    </source>
</evidence>
<dbReference type="Gene3D" id="3.40.190.10">
    <property type="entry name" value="Periplasmic binding protein-like II"/>
    <property type="match status" value="2"/>
</dbReference>
<dbReference type="Pfam" id="PF00497">
    <property type="entry name" value="SBP_bac_3"/>
    <property type="match status" value="1"/>
</dbReference>
<dbReference type="KEGG" id="snk:CP967_01235"/>
<reference evidence="5 6" key="1">
    <citation type="submission" date="2017-09" db="EMBL/GenBank/DDBJ databases">
        <authorList>
            <person name="Lee N."/>
            <person name="Cho B.-K."/>
        </authorList>
    </citation>
    <scope>NUCLEOTIDE SEQUENCE [LARGE SCALE GENOMIC DNA]</scope>
    <source>
        <strain evidence="5 6">ATCC 12769</strain>
    </source>
</reference>
<evidence type="ECO:0000256" key="1">
    <source>
        <dbReference type="ARBA" id="ARBA00010333"/>
    </source>
</evidence>
<evidence type="ECO:0000313" key="5">
    <source>
        <dbReference type="EMBL" id="QEU70761.1"/>
    </source>
</evidence>
<dbReference type="GO" id="GO:0006865">
    <property type="term" value="P:amino acid transport"/>
    <property type="evidence" value="ECO:0007669"/>
    <property type="project" value="TreeGrafter"/>
</dbReference>
<evidence type="ECO:0000313" key="6">
    <source>
        <dbReference type="Proteomes" id="UP000326178"/>
    </source>
</evidence>
<organism evidence="5 6">
    <name type="scientific">Streptomyces nitrosporeus</name>
    <dbReference type="NCBI Taxonomy" id="28894"/>
    <lineage>
        <taxon>Bacteria</taxon>
        <taxon>Bacillati</taxon>
        <taxon>Actinomycetota</taxon>
        <taxon>Actinomycetes</taxon>
        <taxon>Kitasatosporales</taxon>
        <taxon>Streptomycetaceae</taxon>
        <taxon>Streptomyces</taxon>
    </lineage>
</organism>
<dbReference type="SUPFAM" id="SSF52540">
    <property type="entry name" value="P-loop containing nucleoside triphosphate hydrolases"/>
    <property type="match status" value="1"/>
</dbReference>
<dbReference type="InterPro" id="IPR001638">
    <property type="entry name" value="Solute-binding_3/MltF_N"/>
</dbReference>
<comment type="similarity">
    <text evidence="1">Belongs to the bacterial solute-binding protein 3 family.</text>
</comment>
<evidence type="ECO:0000259" key="4">
    <source>
        <dbReference type="SMART" id="SM00062"/>
    </source>
</evidence>
<dbReference type="SUPFAM" id="SSF53850">
    <property type="entry name" value="Periplasmic binding protein-like II"/>
    <property type="match status" value="1"/>
</dbReference>
<dbReference type="InterPro" id="IPR027417">
    <property type="entry name" value="P-loop_NTPase"/>
</dbReference>
<dbReference type="AlphaFoldDB" id="A0A5J6F3J7"/>
<dbReference type="Pfam" id="PF20703">
    <property type="entry name" value="nSTAND1"/>
    <property type="match status" value="1"/>
</dbReference>
<sequence>MAGLSAPGTRVLLIGTGSHNPASSLPPVPAVMGNLADLGQALVERCGLAEENLRVIRDPANPMELGIAIAQEAERAKGVLWIYYVGHGLVSPAGELYLATVATDSRPGRVAYTALAYAAVRGSLLQTAARSIIVVLDCCFSGRAVDVLGDVEEQEVDLARVHGGYVLAAAARDERALATPGAPHTAFTGELIRLLSEGDPEGTQQLTLRQANRYLDRILPARGFPRPRHRASEWIEDLVLCPNPAYRPLPLSPVLPAPARVDAMPQSCPYPGLVAFGLSQAQWFFGREQLITELAGRLAGSMDLSDPLVLMGPSGTGKSSLLGAGLLSALGKGAMPVPGSRTWPHLLITPTEHPLAELATRLERLAGVPGASLRKEIESDPLRLVAVIREMLKARAGQTAITGSRLVLVVDQFEEVFTQCADVRERQMFISALCAAASGDGGEPPALVVLGLRSDFHDHCAACPALQPALRKAPLFVGPMTTDELRDAITRPAEISGLELQPGLVDILLRDFGADGTARSVAPESLPLLSHALRATWKHREGCTLTVAGYAATGYIGNSVDNTAEAIYGQFNSTEQQTCRSLLLHLVHIGEGTQDARRRVNRIRLLHDSPRPDTAAEVLETLAGAQLVTVEAETVEITHEVLLHAWPRLRQWIDDDRSGLRIHQQLARDAEVWERNGRNPAQLYRGSRLGLAREWVNSSTRSSHPTPLQRKFVDTSVQAVQRRKRVMGLPAVALCSALLVMAGWLGASGGSEGGVESGVEYEKWKVSHPSLRIGVMADRPGLSAYDEKKNKLTGYEIDMAQEIAMEMGYDTDEIEFRPVTGENRSNALHSGKIDLVIASYSITEDRKRASPDGSSIVFAGPYYQANGAFLVRKDSGKREINESSDLKNQNLAVCTGLGSTYEEILAEKGFTVMRSQPSTPQDCLEYLLNKNSNVYAMASDDVILAGYANKYPEVRMLEPFGVAGRYGVAMRSGAPSLKSEVCSALLKILKGNAWNEMYKANLSDLLGGKPPPAKPDMVECKDR</sequence>
<evidence type="ECO:0000256" key="3">
    <source>
        <dbReference type="ARBA" id="ARBA00022729"/>
    </source>
</evidence>
<dbReference type="Gene3D" id="3.40.50.1460">
    <property type="match status" value="1"/>
</dbReference>
<dbReference type="PROSITE" id="PS01039">
    <property type="entry name" value="SBP_BACTERIAL_3"/>
    <property type="match status" value="1"/>
</dbReference>
<accession>A0A5J6F3J7</accession>
<dbReference type="InterPro" id="IPR049052">
    <property type="entry name" value="nSTAND1"/>
</dbReference>
<dbReference type="InterPro" id="IPR018313">
    <property type="entry name" value="SBP_3_CS"/>
</dbReference>
<dbReference type="InterPro" id="IPR051455">
    <property type="entry name" value="Bact_solute-bind_prot3"/>
</dbReference>
<dbReference type="Proteomes" id="UP000326178">
    <property type="component" value="Chromosome"/>
</dbReference>
<dbReference type="PANTHER" id="PTHR30085:SF6">
    <property type="entry name" value="ABC TRANSPORTER GLUTAMINE-BINDING PROTEIN GLNH"/>
    <property type="match status" value="1"/>
</dbReference>
<dbReference type="SMART" id="SM00062">
    <property type="entry name" value="PBPb"/>
    <property type="match status" value="1"/>
</dbReference>
<dbReference type="GO" id="GO:0030288">
    <property type="term" value="C:outer membrane-bounded periplasmic space"/>
    <property type="evidence" value="ECO:0007669"/>
    <property type="project" value="TreeGrafter"/>
</dbReference>
<gene>
    <name evidence="5" type="ORF">CP967_01235</name>
</gene>
<dbReference type="EMBL" id="CP023702">
    <property type="protein sequence ID" value="QEU70761.1"/>
    <property type="molecule type" value="Genomic_DNA"/>
</dbReference>
<name>A0A5J6F3J7_9ACTN</name>
<keyword evidence="2" id="KW-0813">Transport</keyword>
<dbReference type="OrthoDB" id="134501at2"/>
<protein>
    <recommendedName>
        <fullName evidence="4">Solute-binding protein family 3/N-terminal domain-containing protein</fullName>
    </recommendedName>
</protein>
<feature type="domain" description="Solute-binding protein family 3/N-terminal" evidence="4">
    <location>
        <begin position="770"/>
        <end position="1005"/>
    </location>
</feature>
<keyword evidence="6" id="KW-1185">Reference proteome</keyword>
<keyword evidence="3" id="KW-0732">Signal</keyword>
<dbReference type="PANTHER" id="PTHR30085">
    <property type="entry name" value="AMINO ACID ABC TRANSPORTER PERMEASE"/>
    <property type="match status" value="1"/>
</dbReference>